<evidence type="ECO:0000313" key="3">
    <source>
        <dbReference type="Proteomes" id="UP000078561"/>
    </source>
</evidence>
<dbReference type="EMBL" id="LT555210">
    <property type="protein sequence ID" value="SAM09834.1"/>
    <property type="molecule type" value="Genomic_DNA"/>
</dbReference>
<dbReference type="Proteomes" id="UP000078561">
    <property type="component" value="Unassembled WGS sequence"/>
</dbReference>
<dbReference type="STRING" id="4829.A0A168TCJ6"/>
<reference evidence="2" key="1">
    <citation type="submission" date="2016-04" db="EMBL/GenBank/DDBJ databases">
        <authorList>
            <person name="Evans L.H."/>
            <person name="Alamgir A."/>
            <person name="Owens N."/>
            <person name="Weber N.D."/>
            <person name="Virtaneva K."/>
            <person name="Barbian K."/>
            <person name="Babar A."/>
            <person name="Rosenke K."/>
        </authorList>
    </citation>
    <scope>NUCLEOTIDE SEQUENCE [LARGE SCALE GENOMIC DNA]</scope>
    <source>
        <strain evidence="2">CBS 101.48</strain>
    </source>
</reference>
<dbReference type="PANTHER" id="PTHR38702:SF1">
    <property type="entry name" value="CALPONIN-HOMOLOGY (CH) DOMAIN-CONTAINING PROTEIN"/>
    <property type="match status" value="1"/>
</dbReference>
<proteinExistence type="predicted"/>
<accession>A0A168TCJ6</accession>
<dbReference type="AlphaFoldDB" id="A0A168TCJ6"/>
<dbReference type="InParanoid" id="A0A168TCJ6"/>
<dbReference type="SUPFAM" id="SSF47576">
    <property type="entry name" value="Calponin-homology domain, CH-domain"/>
    <property type="match status" value="1"/>
</dbReference>
<dbReference type="InterPro" id="IPR036872">
    <property type="entry name" value="CH_dom_sf"/>
</dbReference>
<dbReference type="Gene3D" id="1.10.418.10">
    <property type="entry name" value="Calponin-like domain"/>
    <property type="match status" value="1"/>
</dbReference>
<dbReference type="OMA" id="MHEAANT"/>
<evidence type="ECO:0000313" key="2">
    <source>
        <dbReference type="EMBL" id="SAM09834.1"/>
    </source>
</evidence>
<sequence length="515" mass="58510">MSYHPFDAPSSMESSSFGPMDDSLPTLYETMVEEPLSTLEEEQQQQQQPWRPQSPSPDNIIRTASPMGRRYLKPVNGIQIKGFARSGGYSNAQRRSSVLTLGSIERLQNFYAKKDLVVNKVGTLGFKFTEEVDPMDEQPPTPQQPPPSWKELDVETDLDVLLQLCFQDIQQTLVAWAMVTGPRMSLSDHSTDSDTSDGANANTTLQILPLLQSVTKMINSVKTYTMYRHDLSNHALTQLRHASLSLLSVMKDLESLYRLNEGDDHHRSDELVDNQGYIYRPSDFHHLDSERQAIHHYLTTVEKHALNPSHHFGAPPTAFTDEIKALMVKTASGPPSPIHEEPDNINPALTKTNDTTIPIWLERGSFVNDDIGRYHALLMDHCAEKVTLPDPHEDEDLFWHFLADGNTLCHAYNSIVKRSKRPFGFINKIHEDTKRTYRVVENLRFFAAACKFRFELVFDPFDPTLIARKTDQGLSMLETAVGVFGKAVIQELRHSMELQLDLDKHLHKALDLNKH</sequence>
<name>A0A168TCJ6_ABSGL</name>
<dbReference type="PANTHER" id="PTHR38702">
    <property type="entry name" value="CALPONIN-HOMOLOGY (CH) DOMAIN-CONTAINING PROTEIN"/>
    <property type="match status" value="1"/>
</dbReference>
<evidence type="ECO:0008006" key="4">
    <source>
        <dbReference type="Google" id="ProtNLM"/>
    </source>
</evidence>
<organism evidence="2">
    <name type="scientific">Absidia glauca</name>
    <name type="common">Pin mould</name>
    <dbReference type="NCBI Taxonomy" id="4829"/>
    <lineage>
        <taxon>Eukaryota</taxon>
        <taxon>Fungi</taxon>
        <taxon>Fungi incertae sedis</taxon>
        <taxon>Mucoromycota</taxon>
        <taxon>Mucoromycotina</taxon>
        <taxon>Mucoromycetes</taxon>
        <taxon>Mucorales</taxon>
        <taxon>Cunninghamellaceae</taxon>
        <taxon>Absidia</taxon>
    </lineage>
</organism>
<dbReference type="CDD" id="cd00014">
    <property type="entry name" value="CH_SF"/>
    <property type="match status" value="1"/>
</dbReference>
<protein>
    <recommendedName>
        <fullName evidence="4">Calponin-homology (CH) domain-containing protein</fullName>
    </recommendedName>
</protein>
<evidence type="ECO:0000256" key="1">
    <source>
        <dbReference type="SAM" id="MobiDB-lite"/>
    </source>
</evidence>
<gene>
    <name evidence="2" type="primary">ABSGL_15543.1 scaffold 17607</name>
</gene>
<feature type="region of interest" description="Disordered" evidence="1">
    <location>
        <begin position="1"/>
        <end position="63"/>
    </location>
</feature>
<dbReference type="OrthoDB" id="2534759at2759"/>
<keyword evidence="3" id="KW-1185">Reference proteome</keyword>
<feature type="compositionally biased region" description="Low complexity" evidence="1">
    <location>
        <begin position="33"/>
        <end position="57"/>
    </location>
</feature>